<reference evidence="6" key="1">
    <citation type="journal article" date="2023" name="Genome Biol. Evol.">
        <title>First Whole Genome Sequence and Flow Cytometry Genome Size Data for the Lichen-Forming Fungus Ramalina farinacea (Ascomycota).</title>
        <authorList>
            <person name="Llewellyn T."/>
            <person name="Mian S."/>
            <person name="Hill R."/>
            <person name="Leitch I.J."/>
            <person name="Gaya E."/>
        </authorList>
    </citation>
    <scope>NUCLEOTIDE SEQUENCE</scope>
    <source>
        <strain evidence="6">LIQ254RAFAR</strain>
    </source>
</reference>
<dbReference type="EMBL" id="JAPUFD010000003">
    <property type="protein sequence ID" value="MDI1486416.1"/>
    <property type="molecule type" value="Genomic_DNA"/>
</dbReference>
<dbReference type="Proteomes" id="UP001161017">
    <property type="component" value="Unassembled WGS sequence"/>
</dbReference>
<accession>A0AA43QK64</accession>
<feature type="transmembrane region" description="Helical" evidence="5">
    <location>
        <begin position="12"/>
        <end position="38"/>
    </location>
</feature>
<keyword evidence="7" id="KW-1185">Reference proteome</keyword>
<dbReference type="InterPro" id="IPR013714">
    <property type="entry name" value="Golgi_TVP15"/>
</dbReference>
<evidence type="ECO:0000256" key="1">
    <source>
        <dbReference type="ARBA" id="ARBA00004141"/>
    </source>
</evidence>
<evidence type="ECO:0000256" key="4">
    <source>
        <dbReference type="ARBA" id="ARBA00023136"/>
    </source>
</evidence>
<protein>
    <submittedName>
        <fullName evidence="6">Uncharacterized protein</fullName>
    </submittedName>
</protein>
<keyword evidence="2 5" id="KW-0812">Transmembrane</keyword>
<keyword evidence="3 5" id="KW-1133">Transmembrane helix</keyword>
<dbReference type="AlphaFoldDB" id="A0AA43QK64"/>
<dbReference type="GO" id="GO:0016020">
    <property type="term" value="C:membrane"/>
    <property type="evidence" value="ECO:0007669"/>
    <property type="project" value="UniProtKB-SubCell"/>
</dbReference>
<evidence type="ECO:0000313" key="6">
    <source>
        <dbReference type="EMBL" id="MDI1486416.1"/>
    </source>
</evidence>
<dbReference type="Pfam" id="PF08507">
    <property type="entry name" value="COPI_assoc"/>
    <property type="match status" value="1"/>
</dbReference>
<name>A0AA43QK64_9LECA</name>
<sequence length="59" mass="6167">MLVYVFTGSITLHLPVLGIVAGAIIVAVGVGYAVLEFIPSIEPPQNMRDAGGDWGAEQI</sequence>
<gene>
    <name evidence="6" type="ORF">OHK93_005644</name>
</gene>
<evidence type="ECO:0000256" key="5">
    <source>
        <dbReference type="SAM" id="Phobius"/>
    </source>
</evidence>
<evidence type="ECO:0000313" key="7">
    <source>
        <dbReference type="Proteomes" id="UP001161017"/>
    </source>
</evidence>
<comment type="subcellular location">
    <subcellularLocation>
        <location evidence="1">Membrane</location>
        <topology evidence="1">Multi-pass membrane protein</topology>
    </subcellularLocation>
</comment>
<comment type="caution">
    <text evidence="6">The sequence shown here is derived from an EMBL/GenBank/DDBJ whole genome shotgun (WGS) entry which is preliminary data.</text>
</comment>
<organism evidence="6 7">
    <name type="scientific">Ramalina farinacea</name>
    <dbReference type="NCBI Taxonomy" id="258253"/>
    <lineage>
        <taxon>Eukaryota</taxon>
        <taxon>Fungi</taxon>
        <taxon>Dikarya</taxon>
        <taxon>Ascomycota</taxon>
        <taxon>Pezizomycotina</taxon>
        <taxon>Lecanoromycetes</taxon>
        <taxon>OSLEUM clade</taxon>
        <taxon>Lecanoromycetidae</taxon>
        <taxon>Lecanorales</taxon>
        <taxon>Lecanorineae</taxon>
        <taxon>Ramalinaceae</taxon>
        <taxon>Ramalina</taxon>
    </lineage>
</organism>
<keyword evidence="4 5" id="KW-0472">Membrane</keyword>
<evidence type="ECO:0000256" key="2">
    <source>
        <dbReference type="ARBA" id="ARBA00022692"/>
    </source>
</evidence>
<evidence type="ECO:0000256" key="3">
    <source>
        <dbReference type="ARBA" id="ARBA00022989"/>
    </source>
</evidence>
<proteinExistence type="predicted"/>